<dbReference type="Gene3D" id="3.30.40.10">
    <property type="entry name" value="Zinc/RING finger domain, C3HC4 (zinc finger)"/>
    <property type="match status" value="1"/>
</dbReference>
<keyword evidence="4" id="KW-0808">Transferase</keyword>
<dbReference type="InterPro" id="IPR002867">
    <property type="entry name" value="IBR_dom"/>
</dbReference>
<dbReference type="GO" id="GO:0008270">
    <property type="term" value="F:zinc ion binding"/>
    <property type="evidence" value="ECO:0007669"/>
    <property type="project" value="UniProtKB-KW"/>
</dbReference>
<dbReference type="InterPro" id="IPR017907">
    <property type="entry name" value="Znf_RING_CS"/>
</dbReference>
<dbReference type="AlphaFoldDB" id="A0ABD2YZS6"/>
<dbReference type="PANTHER" id="PTHR11685">
    <property type="entry name" value="RBR FAMILY RING FINGER AND IBR DOMAIN-CONTAINING"/>
    <property type="match status" value="1"/>
</dbReference>
<evidence type="ECO:0000313" key="11">
    <source>
        <dbReference type="EMBL" id="KAL3511570.1"/>
    </source>
</evidence>
<organism evidence="11 12">
    <name type="scientific">Cinchona calisaya</name>
    <dbReference type="NCBI Taxonomy" id="153742"/>
    <lineage>
        <taxon>Eukaryota</taxon>
        <taxon>Viridiplantae</taxon>
        <taxon>Streptophyta</taxon>
        <taxon>Embryophyta</taxon>
        <taxon>Tracheophyta</taxon>
        <taxon>Spermatophyta</taxon>
        <taxon>Magnoliopsida</taxon>
        <taxon>eudicotyledons</taxon>
        <taxon>Gunneridae</taxon>
        <taxon>Pentapetalae</taxon>
        <taxon>asterids</taxon>
        <taxon>lamiids</taxon>
        <taxon>Gentianales</taxon>
        <taxon>Rubiaceae</taxon>
        <taxon>Cinchonoideae</taxon>
        <taxon>Cinchoneae</taxon>
        <taxon>Cinchona</taxon>
    </lineage>
</organism>
<dbReference type="SMART" id="SM00726">
    <property type="entry name" value="UIM"/>
    <property type="match status" value="2"/>
</dbReference>
<keyword evidence="9" id="KW-0862">Zinc</keyword>
<evidence type="ECO:0000256" key="5">
    <source>
        <dbReference type="ARBA" id="ARBA00022723"/>
    </source>
</evidence>
<evidence type="ECO:0000259" key="10">
    <source>
        <dbReference type="PROSITE" id="PS51873"/>
    </source>
</evidence>
<dbReference type="InterPro" id="IPR031127">
    <property type="entry name" value="E3_UB_ligase_RBR"/>
</dbReference>
<comment type="catalytic activity">
    <reaction evidence="1">
        <text>[E2 ubiquitin-conjugating enzyme]-S-ubiquitinyl-L-cysteine + [acceptor protein]-L-lysine = [E2 ubiquitin-conjugating enzyme]-L-cysteine + [acceptor protein]-N(6)-ubiquitinyl-L-lysine.</text>
        <dbReference type="EC" id="2.3.2.31"/>
    </reaction>
</comment>
<evidence type="ECO:0000256" key="4">
    <source>
        <dbReference type="ARBA" id="ARBA00022679"/>
    </source>
</evidence>
<evidence type="ECO:0000313" key="12">
    <source>
        <dbReference type="Proteomes" id="UP001630127"/>
    </source>
</evidence>
<evidence type="ECO:0000256" key="3">
    <source>
        <dbReference type="ARBA" id="ARBA00012251"/>
    </source>
</evidence>
<dbReference type="GO" id="GO:0061630">
    <property type="term" value="F:ubiquitin protein ligase activity"/>
    <property type="evidence" value="ECO:0007669"/>
    <property type="project" value="UniProtKB-EC"/>
</dbReference>
<name>A0ABD2YZS6_9GENT</name>
<dbReference type="InterPro" id="IPR013083">
    <property type="entry name" value="Znf_RING/FYVE/PHD"/>
</dbReference>
<accession>A0ABD2YZS6</accession>
<feature type="domain" description="RING-type" evidence="10">
    <location>
        <begin position="117"/>
        <end position="272"/>
    </location>
</feature>
<evidence type="ECO:0000256" key="8">
    <source>
        <dbReference type="ARBA" id="ARBA00022786"/>
    </source>
</evidence>
<keyword evidence="7" id="KW-0863">Zinc-finger</keyword>
<dbReference type="EC" id="2.3.2.31" evidence="3"/>
<dbReference type="Pfam" id="PF01485">
    <property type="entry name" value="IBR"/>
    <property type="match status" value="1"/>
</dbReference>
<evidence type="ECO:0000256" key="6">
    <source>
        <dbReference type="ARBA" id="ARBA00022737"/>
    </source>
</evidence>
<protein>
    <recommendedName>
        <fullName evidence="3">RBR-type E3 ubiquitin transferase</fullName>
        <ecNumber evidence="3">2.3.2.31</ecNumber>
    </recommendedName>
</protein>
<comment type="cofactor">
    <cofactor evidence="2">
        <name>Zn(2+)</name>
        <dbReference type="ChEBI" id="CHEBI:29105"/>
    </cofactor>
</comment>
<keyword evidence="6" id="KW-0677">Repeat</keyword>
<keyword evidence="5" id="KW-0479">Metal-binding</keyword>
<reference evidence="11 12" key="1">
    <citation type="submission" date="2024-11" db="EMBL/GenBank/DDBJ databases">
        <title>A near-complete genome assembly of Cinchona calisaya.</title>
        <authorList>
            <person name="Lian D.C."/>
            <person name="Zhao X.W."/>
            <person name="Wei L."/>
        </authorList>
    </citation>
    <scope>NUCLEOTIDE SEQUENCE [LARGE SCALE GENOMIC DNA]</scope>
    <source>
        <tissue evidence="11">Nenye</tissue>
    </source>
</reference>
<sequence>MEDDKGKKKLEKQEKEDKKWDDDFFEAYSFSQEEEALKIQQAIFLSLQQESDQHETPLRQQQEEDEDLVLQQAISLSLQVQEQQLDSHQEITPPHNQDDDVKQSGSICICYSFGESSRSECGICGYYKSSGSMKRISRHCAHWFCGDCIRVYVWKRVQKNVRCMMICPHNHCDAPVDFNLCGEFLPKHVLERWANQVREGVAIAKPEFLKCPYIECNAWILDDGKSYMIRACQECWRIFCVKCRACYKWHMGKTCKEVLDEDLARLDRLKHR</sequence>
<dbReference type="SUPFAM" id="SSF57850">
    <property type="entry name" value="RING/U-box"/>
    <property type="match status" value="2"/>
</dbReference>
<evidence type="ECO:0000256" key="1">
    <source>
        <dbReference type="ARBA" id="ARBA00001798"/>
    </source>
</evidence>
<keyword evidence="12" id="KW-1185">Reference proteome</keyword>
<dbReference type="EMBL" id="JBJUIK010000011">
    <property type="protein sequence ID" value="KAL3511570.1"/>
    <property type="molecule type" value="Genomic_DNA"/>
</dbReference>
<dbReference type="Proteomes" id="UP001630127">
    <property type="component" value="Unassembled WGS sequence"/>
</dbReference>
<dbReference type="InterPro" id="IPR044066">
    <property type="entry name" value="TRIAD_supradom"/>
</dbReference>
<dbReference type="PROSITE" id="PS00518">
    <property type="entry name" value="ZF_RING_1"/>
    <property type="match status" value="1"/>
</dbReference>
<dbReference type="InterPro" id="IPR003903">
    <property type="entry name" value="UIM_dom"/>
</dbReference>
<evidence type="ECO:0000256" key="2">
    <source>
        <dbReference type="ARBA" id="ARBA00001947"/>
    </source>
</evidence>
<evidence type="ECO:0000256" key="7">
    <source>
        <dbReference type="ARBA" id="ARBA00022771"/>
    </source>
</evidence>
<keyword evidence="8" id="KW-0833">Ubl conjugation pathway</keyword>
<evidence type="ECO:0000256" key="9">
    <source>
        <dbReference type="ARBA" id="ARBA00022833"/>
    </source>
</evidence>
<dbReference type="CDD" id="cd20335">
    <property type="entry name" value="BRcat_RBR"/>
    <property type="match status" value="1"/>
</dbReference>
<comment type="caution">
    <text evidence="11">The sequence shown here is derived from an EMBL/GenBank/DDBJ whole genome shotgun (WGS) entry which is preliminary data.</text>
</comment>
<dbReference type="PROSITE" id="PS51873">
    <property type="entry name" value="TRIAD"/>
    <property type="match status" value="1"/>
</dbReference>
<proteinExistence type="predicted"/>
<gene>
    <name evidence="11" type="ORF">ACH5RR_024287</name>
</gene>